<evidence type="ECO:0000256" key="3">
    <source>
        <dbReference type="ARBA" id="ARBA00022989"/>
    </source>
</evidence>
<feature type="domain" description="GGDEF" evidence="6">
    <location>
        <begin position="385"/>
        <end position="516"/>
    </location>
</feature>
<dbReference type="GO" id="GO:0003824">
    <property type="term" value="F:catalytic activity"/>
    <property type="evidence" value="ECO:0007669"/>
    <property type="project" value="UniProtKB-ARBA"/>
</dbReference>
<dbReference type="InterPro" id="IPR043128">
    <property type="entry name" value="Rev_trsase/Diguanyl_cyclase"/>
</dbReference>
<dbReference type="CDD" id="cd01949">
    <property type="entry name" value="GGDEF"/>
    <property type="match status" value="1"/>
</dbReference>
<dbReference type="AlphaFoldDB" id="A0A919SI40"/>
<keyword evidence="4 5" id="KW-0472">Membrane</keyword>
<keyword evidence="2 5" id="KW-0812">Transmembrane</keyword>
<dbReference type="InterPro" id="IPR052163">
    <property type="entry name" value="DGC-Regulatory_Protein"/>
</dbReference>
<dbReference type="PROSITE" id="PS50887">
    <property type="entry name" value="GGDEF"/>
    <property type="match status" value="1"/>
</dbReference>
<evidence type="ECO:0000259" key="6">
    <source>
        <dbReference type="PROSITE" id="PS50887"/>
    </source>
</evidence>
<name>A0A919SI40_9ACTN</name>
<dbReference type="InterPro" id="IPR006189">
    <property type="entry name" value="CHASE_dom"/>
</dbReference>
<dbReference type="Pfam" id="PF00990">
    <property type="entry name" value="GGDEF"/>
    <property type="match status" value="1"/>
</dbReference>
<dbReference type="FunFam" id="3.30.70.270:FF:000001">
    <property type="entry name" value="Diguanylate cyclase domain protein"/>
    <property type="match status" value="1"/>
</dbReference>
<dbReference type="NCBIfam" id="TIGR00254">
    <property type="entry name" value="GGDEF"/>
    <property type="match status" value="1"/>
</dbReference>
<dbReference type="InterPro" id="IPR000160">
    <property type="entry name" value="GGDEF_dom"/>
</dbReference>
<dbReference type="InterPro" id="IPR042240">
    <property type="entry name" value="CHASE_sf"/>
</dbReference>
<dbReference type="GO" id="GO:0016020">
    <property type="term" value="C:membrane"/>
    <property type="evidence" value="ECO:0007669"/>
    <property type="project" value="UniProtKB-SubCell"/>
</dbReference>
<dbReference type="PANTHER" id="PTHR46663:SF3">
    <property type="entry name" value="SLL0267 PROTEIN"/>
    <property type="match status" value="1"/>
</dbReference>
<proteinExistence type="predicted"/>
<dbReference type="SMART" id="SM01079">
    <property type="entry name" value="CHASE"/>
    <property type="match status" value="1"/>
</dbReference>
<dbReference type="Gene3D" id="3.30.70.270">
    <property type="match status" value="1"/>
</dbReference>
<dbReference type="PANTHER" id="PTHR46663">
    <property type="entry name" value="DIGUANYLATE CYCLASE DGCT-RELATED"/>
    <property type="match status" value="1"/>
</dbReference>
<dbReference type="Pfam" id="PF03924">
    <property type="entry name" value="CHASE"/>
    <property type="match status" value="1"/>
</dbReference>
<dbReference type="Proteomes" id="UP000680865">
    <property type="component" value="Unassembled WGS sequence"/>
</dbReference>
<evidence type="ECO:0000256" key="5">
    <source>
        <dbReference type="SAM" id="Phobius"/>
    </source>
</evidence>
<keyword evidence="3 5" id="KW-1133">Transmembrane helix</keyword>
<gene>
    <name evidence="7" type="ORF">Aco04nite_23800</name>
</gene>
<evidence type="ECO:0000256" key="1">
    <source>
        <dbReference type="ARBA" id="ARBA00004370"/>
    </source>
</evidence>
<feature type="transmembrane region" description="Helical" evidence="5">
    <location>
        <begin position="293"/>
        <end position="315"/>
    </location>
</feature>
<dbReference type="Gene3D" id="3.30.450.350">
    <property type="entry name" value="CHASE domain"/>
    <property type="match status" value="1"/>
</dbReference>
<dbReference type="GO" id="GO:0007165">
    <property type="term" value="P:signal transduction"/>
    <property type="evidence" value="ECO:0007669"/>
    <property type="project" value="UniProtKB-ARBA"/>
</dbReference>
<protein>
    <recommendedName>
        <fullName evidence="6">GGDEF domain-containing protein</fullName>
    </recommendedName>
</protein>
<evidence type="ECO:0000313" key="7">
    <source>
        <dbReference type="EMBL" id="GIM71103.1"/>
    </source>
</evidence>
<accession>A0A919SI40</accession>
<organism evidence="7 8">
    <name type="scientific">Winogradskya consettensis</name>
    <dbReference type="NCBI Taxonomy" id="113560"/>
    <lineage>
        <taxon>Bacteria</taxon>
        <taxon>Bacillati</taxon>
        <taxon>Actinomycetota</taxon>
        <taxon>Actinomycetes</taxon>
        <taxon>Micromonosporales</taxon>
        <taxon>Micromonosporaceae</taxon>
        <taxon>Winogradskya</taxon>
    </lineage>
</organism>
<comment type="caution">
    <text evidence="7">The sequence shown here is derived from an EMBL/GenBank/DDBJ whole genome shotgun (WGS) entry which is preliminary data.</text>
</comment>
<keyword evidence="8" id="KW-1185">Reference proteome</keyword>
<dbReference type="EMBL" id="BOQP01000008">
    <property type="protein sequence ID" value="GIM71103.1"/>
    <property type="molecule type" value="Genomic_DNA"/>
</dbReference>
<evidence type="ECO:0000256" key="2">
    <source>
        <dbReference type="ARBA" id="ARBA00022692"/>
    </source>
</evidence>
<reference evidence="7" key="1">
    <citation type="submission" date="2021-03" db="EMBL/GenBank/DDBJ databases">
        <title>Whole genome shotgun sequence of Actinoplanes consettensis NBRC 14913.</title>
        <authorList>
            <person name="Komaki H."/>
            <person name="Tamura T."/>
        </authorList>
    </citation>
    <scope>NUCLEOTIDE SEQUENCE</scope>
    <source>
        <strain evidence="7">NBRC 14913</strain>
    </source>
</reference>
<evidence type="ECO:0000256" key="4">
    <source>
        <dbReference type="ARBA" id="ARBA00023136"/>
    </source>
</evidence>
<dbReference type="InterPro" id="IPR029787">
    <property type="entry name" value="Nucleotide_cyclase"/>
</dbReference>
<dbReference type="SUPFAM" id="SSF55073">
    <property type="entry name" value="Nucleotide cyclase"/>
    <property type="match status" value="1"/>
</dbReference>
<evidence type="ECO:0000313" key="8">
    <source>
        <dbReference type="Proteomes" id="UP000680865"/>
    </source>
</evidence>
<sequence>MLLAAVVLLAGGVVSAVVGYALARSEQRYASQSMDRYTSDVSAAVTAEVNRYGATLADMSRAVAAQSDLSRDDFRDITDGLDADRLPGASGLSFVVEVAREDLTAVQNYWRAHGAIGLTLRAAGPGTSHEFVIYSRSVDGVPVNPGQDVDTVPVLAEALATARYGGALAATSTYVLLKDRAQAATRHEASFSLVSRVQTRTGRFRGWLVMGVHGADFLDRTISDHSQGVVRVAVNDPSGTDTMVIASTGAGAEDPDPALVRERAISVGQRVWRLTLYPTEHLLSGTDHTLRTVAIGSCLGISLVLAVLVGVLAGARNRAITQVEHATAELRRDIAHREEVEQRLRERESQLEHLAFHDHLTGLVNRSLFHERVTQALITHAAADESFAVIFIDLDGFKQVNDRLGHAGGDDLLRQVGGRLSACLRAGDTIARFGGDEFAVLTEHLADPADVRVAATRIVETVGRPYLLDAGPAGVTASVGIALNRPGNDADDILREADLAMYTAKKAGKARFVVAG</sequence>
<dbReference type="SMART" id="SM00267">
    <property type="entry name" value="GGDEF"/>
    <property type="match status" value="1"/>
</dbReference>
<comment type="subcellular location">
    <subcellularLocation>
        <location evidence="1">Membrane</location>
    </subcellularLocation>
</comment>